<keyword evidence="3 13" id="KW-0349">Heme</keyword>
<evidence type="ECO:0000256" key="3">
    <source>
        <dbReference type="ARBA" id="ARBA00022617"/>
    </source>
</evidence>
<keyword evidence="6" id="KW-0256">Endoplasmic reticulum</keyword>
<reference evidence="15 16" key="1">
    <citation type="submission" date="2020-06" db="EMBL/GenBank/DDBJ databases">
        <title>The yeast mating-type switching endonuclease HO is a domesticated member of an unorthodox homing genetic element family.</title>
        <authorList>
            <person name="Coughlan A.Y."/>
            <person name="Lombardi L."/>
            <person name="Braun-Galleani S."/>
            <person name="Martos A.R."/>
            <person name="Galeote V."/>
            <person name="Bigey F."/>
            <person name="Dequin S."/>
            <person name="Byrne K.P."/>
            <person name="Wolfe K.H."/>
        </authorList>
    </citation>
    <scope>NUCLEOTIDE SEQUENCE [LARGE SCALE GENOMIC DNA]</scope>
    <source>
        <strain evidence="15 16">CBS764</strain>
    </source>
</reference>
<dbReference type="GeneID" id="59325974"/>
<dbReference type="InterPro" id="IPR001199">
    <property type="entry name" value="Cyt_B5-like_heme/steroid-bd"/>
</dbReference>
<keyword evidence="7" id="KW-0492">Microsome</keyword>
<dbReference type="FunFam" id="3.10.120.10:FF:000002">
    <property type="entry name" value="Cytochrome b5 type B"/>
    <property type="match status" value="1"/>
</dbReference>
<feature type="domain" description="Cytochrome b5 heme-binding" evidence="14">
    <location>
        <begin position="2"/>
        <end position="78"/>
    </location>
</feature>
<dbReference type="GO" id="GO:0016126">
    <property type="term" value="P:sterol biosynthetic process"/>
    <property type="evidence" value="ECO:0007669"/>
    <property type="project" value="TreeGrafter"/>
</dbReference>
<dbReference type="PRINTS" id="PR00363">
    <property type="entry name" value="CYTOCHROMEB5"/>
</dbReference>
<dbReference type="InterPro" id="IPR036400">
    <property type="entry name" value="Cyt_B5-like_heme/steroid_sf"/>
</dbReference>
<evidence type="ECO:0000256" key="7">
    <source>
        <dbReference type="ARBA" id="ARBA00022848"/>
    </source>
</evidence>
<evidence type="ECO:0000256" key="6">
    <source>
        <dbReference type="ARBA" id="ARBA00022824"/>
    </source>
</evidence>
<dbReference type="Proteomes" id="UP000515788">
    <property type="component" value="Chromosome 4"/>
</dbReference>
<evidence type="ECO:0000256" key="12">
    <source>
        <dbReference type="ARBA" id="ARBA00038168"/>
    </source>
</evidence>
<dbReference type="PANTHER" id="PTHR19359:SF150">
    <property type="entry name" value="CYTOCHROME B5"/>
    <property type="match status" value="1"/>
</dbReference>
<dbReference type="GO" id="GO:0005789">
    <property type="term" value="C:endoplasmic reticulum membrane"/>
    <property type="evidence" value="ECO:0007669"/>
    <property type="project" value="UniProtKB-SubCell"/>
</dbReference>
<dbReference type="AlphaFoldDB" id="A0A7G3ZH21"/>
<evidence type="ECO:0000256" key="5">
    <source>
        <dbReference type="ARBA" id="ARBA00022723"/>
    </source>
</evidence>
<keyword evidence="13" id="KW-1133">Transmembrane helix</keyword>
<dbReference type="Gene3D" id="3.10.120.10">
    <property type="entry name" value="Cytochrome b5-like heme/steroid binding domain"/>
    <property type="match status" value="1"/>
</dbReference>
<evidence type="ECO:0000256" key="8">
    <source>
        <dbReference type="ARBA" id="ARBA00022982"/>
    </source>
</evidence>
<dbReference type="PROSITE" id="PS50255">
    <property type="entry name" value="CYTOCHROME_B5_2"/>
    <property type="match status" value="1"/>
</dbReference>
<comment type="subcellular location">
    <subcellularLocation>
        <location evidence="1">Endoplasmic reticulum membrane</location>
        <topology evidence="1">Single-pass membrane protein</topology>
        <orientation evidence="1">Cytoplasmic side</orientation>
    </subcellularLocation>
    <subcellularLocation>
        <location evidence="11">Microsome membrane</location>
        <topology evidence="11">Single-pass membrane protein</topology>
        <orientation evidence="11">Cytoplasmic side</orientation>
    </subcellularLocation>
</comment>
<dbReference type="EMBL" id="CP059249">
    <property type="protein sequence ID" value="QLL32807.1"/>
    <property type="molecule type" value="Genomic_DNA"/>
</dbReference>
<feature type="transmembrane region" description="Helical" evidence="13">
    <location>
        <begin position="107"/>
        <end position="123"/>
    </location>
</feature>
<dbReference type="SMART" id="SM01117">
    <property type="entry name" value="Cyt-b5"/>
    <property type="match status" value="1"/>
</dbReference>
<keyword evidence="2" id="KW-0813">Transport</keyword>
<proteinExistence type="inferred from homology"/>
<gene>
    <name evidence="15" type="ORF">HG536_0D03290</name>
</gene>
<evidence type="ECO:0000256" key="4">
    <source>
        <dbReference type="ARBA" id="ARBA00022692"/>
    </source>
</evidence>
<dbReference type="GO" id="GO:0046872">
    <property type="term" value="F:metal ion binding"/>
    <property type="evidence" value="ECO:0007669"/>
    <property type="project" value="UniProtKB-UniRule"/>
</dbReference>
<accession>A0A7G3ZH21</accession>
<dbReference type="PANTHER" id="PTHR19359">
    <property type="entry name" value="CYTOCHROME B5"/>
    <property type="match status" value="1"/>
</dbReference>
<keyword evidence="4 13" id="KW-0812">Transmembrane</keyword>
<evidence type="ECO:0000256" key="1">
    <source>
        <dbReference type="ARBA" id="ARBA00004131"/>
    </source>
</evidence>
<keyword evidence="9 13" id="KW-0408">Iron</keyword>
<evidence type="ECO:0000256" key="10">
    <source>
        <dbReference type="ARBA" id="ARBA00023136"/>
    </source>
</evidence>
<dbReference type="KEGG" id="tgb:HG536_0D03290"/>
<comment type="similarity">
    <text evidence="12 13">Belongs to the cytochrome b5 family.</text>
</comment>
<name>A0A7G3ZH21_9SACH</name>
<keyword evidence="10 13" id="KW-0472">Membrane</keyword>
<evidence type="ECO:0000256" key="2">
    <source>
        <dbReference type="ARBA" id="ARBA00022448"/>
    </source>
</evidence>
<evidence type="ECO:0000313" key="16">
    <source>
        <dbReference type="Proteomes" id="UP000515788"/>
    </source>
</evidence>
<organism evidence="15 16">
    <name type="scientific">Torulaspora globosa</name>
    <dbReference type="NCBI Taxonomy" id="48254"/>
    <lineage>
        <taxon>Eukaryota</taxon>
        <taxon>Fungi</taxon>
        <taxon>Dikarya</taxon>
        <taxon>Ascomycota</taxon>
        <taxon>Saccharomycotina</taxon>
        <taxon>Saccharomycetes</taxon>
        <taxon>Saccharomycetales</taxon>
        <taxon>Saccharomycetaceae</taxon>
        <taxon>Torulaspora</taxon>
    </lineage>
</organism>
<keyword evidence="5 13" id="KW-0479">Metal-binding</keyword>
<dbReference type="PROSITE" id="PS00191">
    <property type="entry name" value="CYTOCHROME_B5_1"/>
    <property type="match status" value="1"/>
</dbReference>
<evidence type="ECO:0000259" key="14">
    <source>
        <dbReference type="PROSITE" id="PS50255"/>
    </source>
</evidence>
<dbReference type="Pfam" id="PF00173">
    <property type="entry name" value="Cyt-b5"/>
    <property type="match status" value="1"/>
</dbReference>
<dbReference type="InterPro" id="IPR018506">
    <property type="entry name" value="Cyt_B5_heme-BS"/>
</dbReference>
<evidence type="ECO:0000256" key="9">
    <source>
        <dbReference type="ARBA" id="ARBA00023004"/>
    </source>
</evidence>
<dbReference type="GO" id="GO:0020037">
    <property type="term" value="F:heme binding"/>
    <property type="evidence" value="ECO:0007669"/>
    <property type="project" value="UniProtKB-UniRule"/>
</dbReference>
<dbReference type="SUPFAM" id="SSF55856">
    <property type="entry name" value="Cytochrome b5-like heme/steroid binding domain"/>
    <property type="match status" value="1"/>
</dbReference>
<protein>
    <recommendedName>
        <fullName evidence="14">Cytochrome b5 heme-binding domain-containing protein</fullName>
    </recommendedName>
</protein>
<evidence type="ECO:0000256" key="11">
    <source>
        <dbReference type="ARBA" id="ARBA00037877"/>
    </source>
</evidence>
<sequence length="126" mass="13619">MSNVYTYQQIAEHNSAEDIWIVVDGKVYDVTKFLDEHPGGDEIILDLAGQDASDPFRDIGHSEEALKVLNGLCVGRVDINSKPVEVDTPETSAQGSHTTGGEGSGKLVIACAIVFFVVAYYFANNL</sequence>
<dbReference type="OrthoDB" id="260519at2759"/>
<evidence type="ECO:0000256" key="13">
    <source>
        <dbReference type="RuleBase" id="RU362121"/>
    </source>
</evidence>
<evidence type="ECO:0000313" key="15">
    <source>
        <dbReference type="EMBL" id="QLL32807.1"/>
    </source>
</evidence>
<keyword evidence="8" id="KW-0249">Electron transport</keyword>
<dbReference type="RefSeq" id="XP_037139481.1">
    <property type="nucleotide sequence ID" value="XM_037283585.1"/>
</dbReference>
<keyword evidence="16" id="KW-1185">Reference proteome</keyword>
<dbReference type="InterPro" id="IPR050668">
    <property type="entry name" value="Cytochrome_b5"/>
</dbReference>